<dbReference type="AlphaFoldDB" id="A0AAY5KU33"/>
<evidence type="ECO:0000256" key="17">
    <source>
        <dbReference type="ARBA" id="ARBA00043200"/>
    </source>
</evidence>
<keyword evidence="7" id="KW-0493">Microtubule</keyword>
<evidence type="ECO:0000256" key="8">
    <source>
        <dbReference type="ARBA" id="ARBA00022782"/>
    </source>
</evidence>
<sequence>MKTRDSSAPLHVHVPETLPVHIHLKRIQYCAIKKKEVKIKGDVENHAAARAQTRRDDAYKWELSDEDDQEQRKHGEANKYGRKIDRLMMDVGSPKNVLRLWKNKRLLDHPSEYPRACQRVINEGELMEEELLDQTKDLDLRGQDNILPRHSIRKLWETGHYRADLRILHGERDKLLRKLVEAEIDGTAVATQLTALNEAMGSTKKDKRLSEADAALLSRQQKLLKKKIETFDSTNRSLRELLRECNEREIELLKMSDPRQDLQKRLADTEAEIVCLTAKLKNKEKETTQLAKHLNSEKENVKTTVELCKVLECYSSQLIVQLSNKETENDRQAVQIQEMEQTQDHQQEKIQALLEELEDLKQHSKKVKETLKQASQTLRHRAKRSEDSARQLSSQLLEKETDLAEALSSADSWCTRHSKEGTLKSQLQVEITRLRNHVTELTALIHTVKEKGCADTEGLLEQLHRLTSDNYTNKLDNQRLKTTLSAAKENLTQSQSEAQQLKSLVNKLEDWVENYKSKVQVACLESEEYRLKVEISEKNARENKADLERETKQVRSELLGRLKELEPLSGRMKCSEWLLREAQGQIRTQERRIAEQNNALSELRYKVEQQGCLMETFQKKNLLLLEENQNFQQKIESIERELEQANMQNRGMVQETGKREEIIQNTQKQLEARDRESWSLSMQLEQALKDGQEQCLEWASVKDRSIQVSALNLESQLKLSKTELIQLRRSKEDMQLRFQNQLKNIKERLEQSKSTNLSLINYVTFLKTTYSNVFGDAVLSSYLNTSTNTHQSD</sequence>
<keyword evidence="9" id="KW-0282">Flagellum</keyword>
<dbReference type="Proteomes" id="UP000265140">
    <property type="component" value="Chromosome 13"/>
</dbReference>
<keyword evidence="8" id="KW-0221">Differentiation</keyword>
<evidence type="ECO:0000256" key="2">
    <source>
        <dbReference type="ARBA" id="ARBA00004230"/>
    </source>
</evidence>
<evidence type="ECO:0000256" key="14">
    <source>
        <dbReference type="ARBA" id="ARBA00023273"/>
    </source>
</evidence>
<dbReference type="GO" id="GO:0005874">
    <property type="term" value="C:microtubule"/>
    <property type="evidence" value="ECO:0007669"/>
    <property type="project" value="UniProtKB-KW"/>
</dbReference>
<feature type="coiled-coil region" evidence="18">
    <location>
        <begin position="477"/>
        <end position="504"/>
    </location>
</feature>
<evidence type="ECO:0000256" key="16">
    <source>
        <dbReference type="ARBA" id="ARBA00041830"/>
    </source>
</evidence>
<name>A0AAY5KU33_ESOLU</name>
<evidence type="ECO:0000256" key="13">
    <source>
        <dbReference type="ARBA" id="ARBA00023212"/>
    </source>
</evidence>
<evidence type="ECO:0000256" key="7">
    <source>
        <dbReference type="ARBA" id="ARBA00022701"/>
    </source>
</evidence>
<evidence type="ECO:0000256" key="1">
    <source>
        <dbReference type="ARBA" id="ARBA00004114"/>
    </source>
</evidence>
<proteinExistence type="inferred from homology"/>
<evidence type="ECO:0000313" key="20">
    <source>
        <dbReference type="Ensembl" id="ENSELUP00000090017.1"/>
    </source>
</evidence>
<dbReference type="PANTHER" id="PTHR23162">
    <property type="entry name" value="OUTER DENSE FIBER OF SPERM TAILS 2"/>
    <property type="match status" value="1"/>
</dbReference>
<evidence type="ECO:0000256" key="3">
    <source>
        <dbReference type="ARBA" id="ARBA00004647"/>
    </source>
</evidence>
<keyword evidence="11 18" id="KW-0175">Coiled coil</keyword>
<dbReference type="PANTHER" id="PTHR23162:SF8">
    <property type="entry name" value="OUTER DENSE FIBER PROTEIN 2"/>
    <property type="match status" value="1"/>
</dbReference>
<keyword evidence="13" id="KW-0206">Cytoskeleton</keyword>
<dbReference type="GO" id="GO:1902017">
    <property type="term" value="P:regulation of cilium assembly"/>
    <property type="evidence" value="ECO:0007669"/>
    <property type="project" value="TreeGrafter"/>
</dbReference>
<reference evidence="20 21" key="1">
    <citation type="submission" date="2020-02" db="EMBL/GenBank/DDBJ databases">
        <title>Esox lucius (northern pike) genome, fEsoLuc1, primary haplotype.</title>
        <authorList>
            <person name="Myers G."/>
            <person name="Karagic N."/>
            <person name="Meyer A."/>
            <person name="Pippel M."/>
            <person name="Reichard M."/>
            <person name="Winkler S."/>
            <person name="Tracey A."/>
            <person name="Sims Y."/>
            <person name="Howe K."/>
            <person name="Rhie A."/>
            <person name="Formenti G."/>
            <person name="Durbin R."/>
            <person name="Fedrigo O."/>
            <person name="Jarvis E.D."/>
        </authorList>
    </citation>
    <scope>NUCLEOTIDE SEQUENCE [LARGE SCALE GENOMIC DNA]</scope>
</reference>
<comment type="subcellular location">
    <subcellularLocation>
        <location evidence="2">Cell projection</location>
        <location evidence="2">Cilium</location>
        <location evidence="2">Flagellum</location>
    </subcellularLocation>
    <subcellularLocation>
        <location evidence="1">Cytoplasm</location>
        <location evidence="1">Cytoskeleton</location>
        <location evidence="1">Microtubule organizing center</location>
        <location evidence="1">Centrosome</location>
        <location evidence="1">Centriole</location>
    </subcellularLocation>
    <subcellularLocation>
        <location evidence="3">Cytoplasm</location>
        <location evidence="3">Cytoskeleton</location>
        <location evidence="3">Spindle pole</location>
    </subcellularLocation>
</comment>
<gene>
    <name evidence="20" type="primary">CCDC88A</name>
</gene>
<evidence type="ECO:0000256" key="9">
    <source>
        <dbReference type="ARBA" id="ARBA00022846"/>
    </source>
</evidence>
<keyword evidence="14" id="KW-0966">Cell projection</keyword>
<keyword evidence="5" id="KW-0217">Developmental protein</keyword>
<dbReference type="GeneTree" id="ENSGT00530000063497"/>
<dbReference type="GO" id="GO:0007283">
    <property type="term" value="P:spermatogenesis"/>
    <property type="evidence" value="ECO:0007669"/>
    <property type="project" value="UniProtKB-KW"/>
</dbReference>
<protein>
    <recommendedName>
        <fullName evidence="15">Outer dense fiber protein 2</fullName>
    </recommendedName>
    <alternativeName>
        <fullName evidence="16">Cenexin</fullName>
    </alternativeName>
    <alternativeName>
        <fullName evidence="17">Outer dense fiber of sperm tails protein 2</fullName>
    </alternativeName>
</protein>
<dbReference type="GO" id="GO:0005813">
    <property type="term" value="C:centrosome"/>
    <property type="evidence" value="ECO:0007669"/>
    <property type="project" value="TreeGrafter"/>
</dbReference>
<organism evidence="20 21">
    <name type="scientific">Esox lucius</name>
    <name type="common">Northern pike</name>
    <dbReference type="NCBI Taxonomy" id="8010"/>
    <lineage>
        <taxon>Eukaryota</taxon>
        <taxon>Metazoa</taxon>
        <taxon>Chordata</taxon>
        <taxon>Craniata</taxon>
        <taxon>Vertebrata</taxon>
        <taxon>Euteleostomi</taxon>
        <taxon>Actinopterygii</taxon>
        <taxon>Neopterygii</taxon>
        <taxon>Teleostei</taxon>
        <taxon>Protacanthopterygii</taxon>
        <taxon>Esociformes</taxon>
        <taxon>Esocidae</taxon>
        <taxon>Esox</taxon>
    </lineage>
</organism>
<evidence type="ECO:0000313" key="21">
    <source>
        <dbReference type="Proteomes" id="UP000265140"/>
    </source>
</evidence>
<keyword evidence="21" id="KW-1185">Reference proteome</keyword>
<evidence type="ECO:0000256" key="11">
    <source>
        <dbReference type="ARBA" id="ARBA00023054"/>
    </source>
</evidence>
<reference evidence="20" key="3">
    <citation type="submission" date="2025-09" db="UniProtKB">
        <authorList>
            <consortium name="Ensembl"/>
        </authorList>
    </citation>
    <scope>IDENTIFICATION</scope>
</reference>
<dbReference type="GO" id="GO:0005814">
    <property type="term" value="C:centriole"/>
    <property type="evidence" value="ECO:0007669"/>
    <property type="project" value="UniProtKB-SubCell"/>
</dbReference>
<evidence type="ECO:0000256" key="19">
    <source>
        <dbReference type="SAM" id="MobiDB-lite"/>
    </source>
</evidence>
<keyword evidence="12" id="KW-0969">Cilium</keyword>
<evidence type="ECO:0000256" key="18">
    <source>
        <dbReference type="SAM" id="Coils"/>
    </source>
</evidence>
<evidence type="ECO:0000256" key="6">
    <source>
        <dbReference type="ARBA" id="ARBA00022490"/>
    </source>
</evidence>
<comment type="similarity">
    <text evidence="4">Belongs to the ODF2 family.</text>
</comment>
<evidence type="ECO:0000256" key="15">
    <source>
        <dbReference type="ARBA" id="ARBA00040458"/>
    </source>
</evidence>
<feature type="coiled-coil region" evidence="18">
    <location>
        <begin position="530"/>
        <end position="655"/>
    </location>
</feature>
<dbReference type="GO" id="GO:0000922">
    <property type="term" value="C:spindle pole"/>
    <property type="evidence" value="ECO:0007669"/>
    <property type="project" value="UniProtKB-SubCell"/>
</dbReference>
<keyword evidence="10" id="KW-0744">Spermatogenesis</keyword>
<evidence type="ECO:0000256" key="10">
    <source>
        <dbReference type="ARBA" id="ARBA00022871"/>
    </source>
</evidence>
<dbReference type="Ensembl" id="ENSELUT00000090135.1">
    <property type="protein sequence ID" value="ENSELUP00000090017.1"/>
    <property type="gene ID" value="ENSELUG00000041277.1"/>
</dbReference>
<dbReference type="GO" id="GO:0031514">
    <property type="term" value="C:motile cilium"/>
    <property type="evidence" value="ECO:0007669"/>
    <property type="project" value="UniProtKB-SubCell"/>
</dbReference>
<evidence type="ECO:0000256" key="12">
    <source>
        <dbReference type="ARBA" id="ARBA00023069"/>
    </source>
</evidence>
<evidence type="ECO:0000256" key="4">
    <source>
        <dbReference type="ARBA" id="ARBA00009316"/>
    </source>
</evidence>
<reference evidence="20" key="2">
    <citation type="submission" date="2025-08" db="UniProtKB">
        <authorList>
            <consortium name="Ensembl"/>
        </authorList>
    </citation>
    <scope>IDENTIFICATION</scope>
</reference>
<feature type="region of interest" description="Disordered" evidence="19">
    <location>
        <begin position="365"/>
        <end position="394"/>
    </location>
</feature>
<dbReference type="InterPro" id="IPR026099">
    <property type="entry name" value="Odf2-rel"/>
</dbReference>
<dbReference type="GO" id="GO:0030154">
    <property type="term" value="P:cell differentiation"/>
    <property type="evidence" value="ECO:0007669"/>
    <property type="project" value="UniProtKB-KW"/>
</dbReference>
<evidence type="ECO:0000256" key="5">
    <source>
        <dbReference type="ARBA" id="ARBA00022473"/>
    </source>
</evidence>
<keyword evidence="6" id="KW-0963">Cytoplasm</keyword>
<accession>A0AAY5KU33</accession>